<proteinExistence type="predicted"/>
<name>A0A0E9UC35_ANGAN</name>
<reference evidence="1" key="2">
    <citation type="journal article" date="2015" name="Fish Shellfish Immunol.">
        <title>Early steps in the European eel (Anguilla anguilla)-Vibrio vulnificus interaction in the gills: Role of the RtxA13 toxin.</title>
        <authorList>
            <person name="Callol A."/>
            <person name="Pajuelo D."/>
            <person name="Ebbesson L."/>
            <person name="Teles M."/>
            <person name="MacKenzie S."/>
            <person name="Amaro C."/>
        </authorList>
    </citation>
    <scope>NUCLEOTIDE SEQUENCE</scope>
</reference>
<dbReference type="AlphaFoldDB" id="A0A0E9UC35"/>
<accession>A0A0E9UC35</accession>
<organism evidence="1">
    <name type="scientific">Anguilla anguilla</name>
    <name type="common">European freshwater eel</name>
    <name type="synonym">Muraena anguilla</name>
    <dbReference type="NCBI Taxonomy" id="7936"/>
    <lineage>
        <taxon>Eukaryota</taxon>
        <taxon>Metazoa</taxon>
        <taxon>Chordata</taxon>
        <taxon>Craniata</taxon>
        <taxon>Vertebrata</taxon>
        <taxon>Euteleostomi</taxon>
        <taxon>Actinopterygii</taxon>
        <taxon>Neopterygii</taxon>
        <taxon>Teleostei</taxon>
        <taxon>Anguilliformes</taxon>
        <taxon>Anguillidae</taxon>
        <taxon>Anguilla</taxon>
    </lineage>
</organism>
<reference evidence="1" key="1">
    <citation type="submission" date="2014-11" db="EMBL/GenBank/DDBJ databases">
        <authorList>
            <person name="Amaro Gonzalez C."/>
        </authorList>
    </citation>
    <scope>NUCLEOTIDE SEQUENCE</scope>
</reference>
<dbReference type="EMBL" id="GBXM01045295">
    <property type="protein sequence ID" value="JAH63282.1"/>
    <property type="molecule type" value="Transcribed_RNA"/>
</dbReference>
<protein>
    <submittedName>
        <fullName evidence="1">Uncharacterized protein</fullName>
    </submittedName>
</protein>
<sequence>MAIASLKEKAVQHFIYIQSPPRKISLFIIPHFYLLETQTVAQDLIIGLC</sequence>
<evidence type="ECO:0000313" key="1">
    <source>
        <dbReference type="EMBL" id="JAH63282.1"/>
    </source>
</evidence>